<gene>
    <name evidence="9" type="ORF">EUV02_06990</name>
</gene>
<evidence type="ECO:0000313" key="10">
    <source>
        <dbReference type="Proteomes" id="UP000297737"/>
    </source>
</evidence>
<name>A0A4Y9ELS2_9SPHN</name>
<sequence length="469" mass="48615">MSPYRPSQSGAMFALLLAAAPALASKDDPRHVMPAAPPAFSPGTPSCATIVPQGPLSVTDLIDVALCRNPITAASWAGVRVAAANIGVARGNYYPQITVGAGPQLNRNRYFNPNNIGGSTTTTSLNSTANIAIDYLLFDFGGRSAEVDAARASERVALANYADSAQSVVFNTIAAYNALQAAIAAEAATEANVAYLKNSLDNARGRMRAGVTTPADSLQAETAYEQARFTLVQAQGNTQVARGQLAVAVGLLPQTPLQLAPTPPLASVDMLGRNIDSLLDEAQRLRPDIAAARAQSAVAEANVRSAQALSKPSISTSASSGASYADTQRDSVTTAVGISLTVPLFTGYRYAYQVTAARAALDQANAQTKVTEQSAALDVWNNRSALETQLKSLSSARALIRSAQASADIAQGRFKAGVGTITDTLNAASALATARQQLVAAEYGVRDAQAGLAKSIGALGETVDSMRTR</sequence>
<dbReference type="PIRSF" id="PIRSF001892">
    <property type="entry name" value="CyaE"/>
    <property type="match status" value="1"/>
</dbReference>
<keyword evidence="7" id="KW-0354">Hemolysis</keyword>
<keyword evidence="4" id="KW-0812">Transmembrane</keyword>
<dbReference type="InterPro" id="IPR003423">
    <property type="entry name" value="OMP_efflux"/>
</dbReference>
<dbReference type="EMBL" id="SIHO01000002">
    <property type="protein sequence ID" value="TFU02948.1"/>
    <property type="molecule type" value="Genomic_DNA"/>
</dbReference>
<evidence type="ECO:0000256" key="1">
    <source>
        <dbReference type="ARBA" id="ARBA00007613"/>
    </source>
</evidence>
<evidence type="ECO:0000256" key="5">
    <source>
        <dbReference type="ARBA" id="ARBA00023136"/>
    </source>
</evidence>
<dbReference type="Proteomes" id="UP000297737">
    <property type="component" value="Unassembled WGS sequence"/>
</dbReference>
<keyword evidence="10" id="KW-1185">Reference proteome</keyword>
<dbReference type="GO" id="GO:0015288">
    <property type="term" value="F:porin activity"/>
    <property type="evidence" value="ECO:0007669"/>
    <property type="project" value="TreeGrafter"/>
</dbReference>
<dbReference type="SUPFAM" id="SSF56954">
    <property type="entry name" value="Outer membrane efflux proteins (OEP)"/>
    <property type="match status" value="1"/>
</dbReference>
<keyword evidence="2 7" id="KW-0813">Transport</keyword>
<reference evidence="9 10" key="1">
    <citation type="submission" date="2019-02" db="EMBL/GenBank/DDBJ databases">
        <title>Polymorphobacter sp. isolated from the lake at the Tibet of China.</title>
        <authorList>
            <person name="Li A."/>
        </authorList>
    </citation>
    <scope>NUCLEOTIDE SEQUENCE [LARGE SCALE GENOMIC DNA]</scope>
    <source>
        <strain evidence="9 10">DJ1R-1</strain>
    </source>
</reference>
<proteinExistence type="inferred from homology"/>
<organism evidence="9 10">
    <name type="scientific">Glacieibacterium arshaanense</name>
    <dbReference type="NCBI Taxonomy" id="2511025"/>
    <lineage>
        <taxon>Bacteria</taxon>
        <taxon>Pseudomonadati</taxon>
        <taxon>Pseudomonadota</taxon>
        <taxon>Alphaproteobacteria</taxon>
        <taxon>Sphingomonadales</taxon>
        <taxon>Sphingosinicellaceae</taxon>
        <taxon>Glacieibacterium</taxon>
    </lineage>
</organism>
<evidence type="ECO:0000256" key="7">
    <source>
        <dbReference type="PIRNR" id="PIRNR001892"/>
    </source>
</evidence>
<dbReference type="PANTHER" id="PTHR30026:SF20">
    <property type="entry name" value="OUTER MEMBRANE PROTEIN TOLC"/>
    <property type="match status" value="1"/>
</dbReference>
<keyword evidence="7" id="KW-0204">Cytolysis</keyword>
<dbReference type="Pfam" id="PF02321">
    <property type="entry name" value="OEP"/>
    <property type="match status" value="2"/>
</dbReference>
<dbReference type="GO" id="GO:1990281">
    <property type="term" value="C:efflux pump complex"/>
    <property type="evidence" value="ECO:0007669"/>
    <property type="project" value="TreeGrafter"/>
</dbReference>
<keyword evidence="5 7" id="KW-0472">Membrane</keyword>
<keyword evidence="6 7" id="KW-0998">Cell outer membrane</keyword>
<dbReference type="GO" id="GO:0009279">
    <property type="term" value="C:cell outer membrane"/>
    <property type="evidence" value="ECO:0007669"/>
    <property type="project" value="UniProtKB-SubCell"/>
</dbReference>
<evidence type="ECO:0000256" key="8">
    <source>
        <dbReference type="SAM" id="SignalP"/>
    </source>
</evidence>
<comment type="similarity">
    <text evidence="1 7">Belongs to the outer membrane factor (OMF) (TC 1.B.17) family.</text>
</comment>
<evidence type="ECO:0000256" key="6">
    <source>
        <dbReference type="ARBA" id="ARBA00023237"/>
    </source>
</evidence>
<dbReference type="Gene3D" id="1.20.1600.10">
    <property type="entry name" value="Outer membrane efflux proteins (OEP)"/>
    <property type="match status" value="1"/>
</dbReference>
<protein>
    <recommendedName>
        <fullName evidence="7">Protein CyaE</fullName>
    </recommendedName>
</protein>
<keyword evidence="8" id="KW-0732">Signal</keyword>
<comment type="caution">
    <text evidence="9">The sequence shown here is derived from an EMBL/GenBank/DDBJ whole genome shotgun (WGS) entry which is preliminary data.</text>
</comment>
<comment type="subcellular location">
    <subcellularLocation>
        <location evidence="7">Cell outer membrane</location>
        <topology evidence="7">Peripheral membrane protein</topology>
    </subcellularLocation>
</comment>
<evidence type="ECO:0000256" key="4">
    <source>
        <dbReference type="ARBA" id="ARBA00022692"/>
    </source>
</evidence>
<dbReference type="OrthoDB" id="5296315at2"/>
<evidence type="ECO:0000256" key="2">
    <source>
        <dbReference type="ARBA" id="ARBA00022448"/>
    </source>
</evidence>
<feature type="signal peptide" evidence="8">
    <location>
        <begin position="1"/>
        <end position="24"/>
    </location>
</feature>
<dbReference type="PANTHER" id="PTHR30026">
    <property type="entry name" value="OUTER MEMBRANE PROTEIN TOLC"/>
    <property type="match status" value="1"/>
</dbReference>
<feature type="chain" id="PRO_5021460344" description="Protein CyaE" evidence="8">
    <location>
        <begin position="25"/>
        <end position="469"/>
    </location>
</feature>
<dbReference type="InterPro" id="IPR028351">
    <property type="entry name" value="CyaE"/>
</dbReference>
<evidence type="ECO:0000256" key="3">
    <source>
        <dbReference type="ARBA" id="ARBA00022452"/>
    </source>
</evidence>
<evidence type="ECO:0000313" key="9">
    <source>
        <dbReference type="EMBL" id="TFU02948.1"/>
    </source>
</evidence>
<keyword evidence="3" id="KW-1134">Transmembrane beta strand</keyword>
<dbReference type="GO" id="GO:0031640">
    <property type="term" value="P:killing of cells of another organism"/>
    <property type="evidence" value="ECO:0007669"/>
    <property type="project" value="UniProtKB-KW"/>
</dbReference>
<accession>A0A4Y9ELS2</accession>
<comment type="function">
    <text evidence="7">CyaE is necessary for transport of calmodulin-sensitive adenylate cyclase-hemolysin (cyclolysin).</text>
</comment>
<dbReference type="AlphaFoldDB" id="A0A4Y9ELS2"/>
<dbReference type="InterPro" id="IPR051906">
    <property type="entry name" value="TolC-like"/>
</dbReference>
<dbReference type="GO" id="GO:0015562">
    <property type="term" value="F:efflux transmembrane transporter activity"/>
    <property type="evidence" value="ECO:0007669"/>
    <property type="project" value="InterPro"/>
</dbReference>